<name>A0A921RAH4_SORBI</name>
<organism evidence="8 9">
    <name type="scientific">Sorghum bicolor</name>
    <name type="common">Sorghum</name>
    <name type="synonym">Sorghum vulgare</name>
    <dbReference type="NCBI Taxonomy" id="4558"/>
    <lineage>
        <taxon>Eukaryota</taxon>
        <taxon>Viridiplantae</taxon>
        <taxon>Streptophyta</taxon>
        <taxon>Embryophyta</taxon>
        <taxon>Tracheophyta</taxon>
        <taxon>Spermatophyta</taxon>
        <taxon>Magnoliopsida</taxon>
        <taxon>Liliopsida</taxon>
        <taxon>Poales</taxon>
        <taxon>Poaceae</taxon>
        <taxon>PACMAD clade</taxon>
        <taxon>Panicoideae</taxon>
        <taxon>Andropogonodae</taxon>
        <taxon>Andropogoneae</taxon>
        <taxon>Sorghinae</taxon>
        <taxon>Sorghum</taxon>
    </lineage>
</organism>
<dbReference type="PANTHER" id="PTHR20961:SF145">
    <property type="entry name" value="OS01G0118600 PROTEIN"/>
    <property type="match status" value="1"/>
</dbReference>
<evidence type="ECO:0000256" key="4">
    <source>
        <dbReference type="ARBA" id="ARBA00022679"/>
    </source>
</evidence>
<evidence type="ECO:0000259" key="7">
    <source>
        <dbReference type="Pfam" id="PF04577"/>
    </source>
</evidence>
<evidence type="ECO:0000256" key="1">
    <source>
        <dbReference type="ARBA" id="ARBA00004323"/>
    </source>
</evidence>
<reference evidence="8" key="1">
    <citation type="journal article" date="2019" name="BMC Genomics">
        <title>A new reference genome for Sorghum bicolor reveals high levels of sequence similarity between sweet and grain genotypes: implications for the genetics of sugar metabolism.</title>
        <authorList>
            <person name="Cooper E.A."/>
            <person name="Brenton Z.W."/>
            <person name="Flinn B.S."/>
            <person name="Jenkins J."/>
            <person name="Shu S."/>
            <person name="Flowers D."/>
            <person name="Luo F."/>
            <person name="Wang Y."/>
            <person name="Xia P."/>
            <person name="Barry K."/>
            <person name="Daum C."/>
            <person name="Lipzen A."/>
            <person name="Yoshinaga Y."/>
            <person name="Schmutz J."/>
            <person name="Saski C."/>
            <person name="Vermerris W."/>
            <person name="Kresovich S."/>
        </authorList>
    </citation>
    <scope>NUCLEOTIDE SEQUENCE</scope>
</reference>
<dbReference type="PANTHER" id="PTHR20961">
    <property type="entry name" value="GLYCOSYLTRANSFERASE"/>
    <property type="match status" value="1"/>
</dbReference>
<evidence type="ECO:0000256" key="5">
    <source>
        <dbReference type="ARBA" id="ARBA00023180"/>
    </source>
</evidence>
<dbReference type="EMBL" id="CM027682">
    <property type="protein sequence ID" value="KAG0536888.1"/>
    <property type="molecule type" value="Genomic_DNA"/>
</dbReference>
<feature type="compositionally biased region" description="Basic and acidic residues" evidence="6">
    <location>
        <begin position="177"/>
        <end position="186"/>
    </location>
</feature>
<dbReference type="InterPro" id="IPR049625">
    <property type="entry name" value="Glyco_transf_61_cat"/>
</dbReference>
<proteinExistence type="predicted"/>
<keyword evidence="4" id="KW-0808">Transferase</keyword>
<evidence type="ECO:0000313" key="9">
    <source>
        <dbReference type="Proteomes" id="UP000807115"/>
    </source>
</evidence>
<evidence type="ECO:0000256" key="2">
    <source>
        <dbReference type="ARBA" id="ARBA00004881"/>
    </source>
</evidence>
<reference evidence="8" key="2">
    <citation type="submission" date="2020-10" db="EMBL/GenBank/DDBJ databases">
        <authorList>
            <person name="Cooper E.A."/>
            <person name="Brenton Z.W."/>
            <person name="Flinn B.S."/>
            <person name="Jenkins J."/>
            <person name="Shu S."/>
            <person name="Flowers D."/>
            <person name="Luo F."/>
            <person name="Wang Y."/>
            <person name="Xia P."/>
            <person name="Barry K."/>
            <person name="Daum C."/>
            <person name="Lipzen A."/>
            <person name="Yoshinaga Y."/>
            <person name="Schmutz J."/>
            <person name="Saski C."/>
            <person name="Vermerris W."/>
            <person name="Kresovich S."/>
        </authorList>
    </citation>
    <scope>NUCLEOTIDE SEQUENCE</scope>
</reference>
<evidence type="ECO:0000313" key="8">
    <source>
        <dbReference type="EMBL" id="KAG0536888.1"/>
    </source>
</evidence>
<comment type="caution">
    <text evidence="8">The sequence shown here is derived from an EMBL/GenBank/DDBJ whole genome shotgun (WGS) entry which is preliminary data.</text>
</comment>
<feature type="region of interest" description="Disordered" evidence="6">
    <location>
        <begin position="94"/>
        <end position="186"/>
    </location>
</feature>
<accession>A0A921RAH4</accession>
<comment type="pathway">
    <text evidence="2">Glycan metabolism.</text>
</comment>
<dbReference type="GO" id="GO:0000139">
    <property type="term" value="C:Golgi membrane"/>
    <property type="evidence" value="ECO:0007669"/>
    <property type="project" value="UniProtKB-SubCell"/>
</dbReference>
<keyword evidence="5" id="KW-0325">Glycoprotein</keyword>
<dbReference type="Pfam" id="PF04577">
    <property type="entry name" value="Glyco_transf_61"/>
    <property type="match status" value="1"/>
</dbReference>
<feature type="domain" description="Glycosyltransferase 61 catalytic" evidence="7">
    <location>
        <begin position="285"/>
        <end position="476"/>
    </location>
</feature>
<dbReference type="InterPro" id="IPR007657">
    <property type="entry name" value="Glycosyltransferase_61"/>
</dbReference>
<gene>
    <name evidence="8" type="ORF">BDA96_03G100600</name>
</gene>
<evidence type="ECO:0000256" key="6">
    <source>
        <dbReference type="SAM" id="MobiDB-lite"/>
    </source>
</evidence>
<evidence type="ECO:0000256" key="3">
    <source>
        <dbReference type="ARBA" id="ARBA00022676"/>
    </source>
</evidence>
<dbReference type="GO" id="GO:0016763">
    <property type="term" value="F:pentosyltransferase activity"/>
    <property type="evidence" value="ECO:0007669"/>
    <property type="project" value="UniProtKB-ARBA"/>
</dbReference>
<dbReference type="AlphaFoldDB" id="A0A921RAH4"/>
<feature type="compositionally biased region" description="Polar residues" evidence="6">
    <location>
        <begin position="152"/>
        <end position="174"/>
    </location>
</feature>
<keyword evidence="3" id="KW-0328">Glycosyltransferase</keyword>
<dbReference type="Proteomes" id="UP000807115">
    <property type="component" value="Chromosome 3"/>
</dbReference>
<sequence>MAFLVQHGKSRAVGARKPRHVARIPTKLELRHRQLAARLLPACLLAPVLCICAARLFSVVLPSQLSPGNGVYLAEGNHVISDDAEAAGALSSLQQGSVDDRHRLQEPSAQVPARLGADPVRGSPKLDIEVESSNSKHITDLDNKSGMKGLAISSTNASSPPENSIVSSRQSAVTDTEVPKPKSKIYCDDKSKDDGFPYARPIICQMSGDVRVSPESSSVALNTPMLQGEEERRITPYARKDDSLLSLVREVVIRAVANENDAPKCSISHDVPAVIFSVGGYTGNFFHDMSDVLIPLYLTSFQYKGRVKFFITNYKQWWIQKYKPVLRRLSHHDIIDFDSNKDVHCFQHVILGLTRDRDLILRPHPTRNPKGYSMLDFTRFLRHSYGLKRNRPLVLGEQPGKKPRMLIISRRGTRKLLNLRQVAATSRALGFDVIISEARGNLKRFATMVNSCDVLLAVHGAGLTNQVFLPPQAVVVQIVPWGKMDWMATNFYGQPARGMNLRYLEYYVSEKESSLAQRYPRDHLVFKDPMAIHGQGWNALADIFMAQDVKLNIRRFRPTLLQVLDLLQV</sequence>
<comment type="subcellular location">
    <subcellularLocation>
        <location evidence="1">Golgi apparatus membrane</location>
        <topology evidence="1">Single-pass type II membrane protein</topology>
    </subcellularLocation>
</comment>
<dbReference type="OrthoDB" id="529273at2759"/>
<protein>
    <recommendedName>
        <fullName evidence="7">Glycosyltransferase 61 catalytic domain-containing protein</fullName>
    </recommendedName>
</protein>